<evidence type="ECO:0000313" key="2">
    <source>
        <dbReference type="EMBL" id="QOI53344.1"/>
    </source>
</evidence>
<dbReference type="Proteomes" id="UP000663255">
    <property type="component" value="Plasmid p6"/>
</dbReference>
<dbReference type="EMBL" id="CP043900">
    <property type="protein sequence ID" value="QOI53344.1"/>
    <property type="molecule type" value="Genomic_DNA"/>
</dbReference>
<keyword evidence="1" id="KW-0812">Transmembrane</keyword>
<geneLocation type="plasmid" evidence="2 3">
    <name>p6</name>
</geneLocation>
<organism evidence="2 3">
    <name type="scientific">Leptospira interrogans serovar Bataviae</name>
    <dbReference type="NCBI Taxonomy" id="312175"/>
    <lineage>
        <taxon>Bacteria</taxon>
        <taxon>Pseudomonadati</taxon>
        <taxon>Spirochaetota</taxon>
        <taxon>Spirochaetia</taxon>
        <taxon>Leptospirales</taxon>
        <taxon>Leptospiraceae</taxon>
        <taxon>Leptospira</taxon>
    </lineage>
</organism>
<feature type="transmembrane region" description="Helical" evidence="1">
    <location>
        <begin position="12"/>
        <end position="34"/>
    </location>
</feature>
<accession>A0AAQ0B585</accession>
<keyword evidence="2" id="KW-0614">Plasmid</keyword>
<reference evidence="2" key="1">
    <citation type="submission" date="2019-09" db="EMBL/GenBank/DDBJ databases">
        <title>Comparative Genomics of Leptospira interrogans Reveals Genome Plasticity - A Common Adaptive Strategy for Survival in Various Hosts.</title>
        <authorList>
            <person name="Ramli S.R."/>
            <person name="Bunk B."/>
            <person name="Goris M."/>
            <person name="Bhuju S."/>
            <person name="Jarek M."/>
            <person name="Sproer C."/>
            <person name="Mustakim S."/>
            <person name="Strommenger B."/>
            <person name="Pessler F."/>
        </authorList>
    </citation>
    <scope>NUCLEOTIDE SEQUENCE</scope>
    <source>
        <strain evidence="2">1489</strain>
        <plasmid evidence="2">p6</plasmid>
    </source>
</reference>
<name>A0AAQ0B585_LEPIR</name>
<proteinExistence type="predicted"/>
<evidence type="ECO:0000313" key="3">
    <source>
        <dbReference type="Proteomes" id="UP000663255"/>
    </source>
</evidence>
<gene>
    <name evidence="2" type="ORF">Lepto1489_23685</name>
</gene>
<keyword evidence="1" id="KW-1133">Transmembrane helix</keyword>
<keyword evidence="1" id="KW-0472">Membrane</keyword>
<protein>
    <submittedName>
        <fullName evidence="2">Uncharacterized protein</fullName>
    </submittedName>
</protein>
<sequence>MFSFVLPYSAKGSLCLPVCFVNLSNLFFHYILYFESVFCQFYRLFSTQIISFYHMSVLSAPQHTRTGAMRIRLNKRFHIICL</sequence>
<evidence type="ECO:0000256" key="1">
    <source>
        <dbReference type="SAM" id="Phobius"/>
    </source>
</evidence>
<dbReference type="AlphaFoldDB" id="A0AAQ0B585"/>